<name>A0ABZ3A1A3_9MICC</name>
<keyword evidence="3" id="KW-1185">Reference proteome</keyword>
<dbReference type="EMBL" id="CP151657">
    <property type="protein sequence ID" value="WZP17315.1"/>
    <property type="molecule type" value="Genomic_DNA"/>
</dbReference>
<gene>
    <name evidence="2" type="ORF">AAE021_07090</name>
</gene>
<keyword evidence="1" id="KW-1133">Transmembrane helix</keyword>
<keyword evidence="1" id="KW-0812">Transmembrane</keyword>
<protein>
    <submittedName>
        <fullName evidence="2">DUF6069 family protein</fullName>
    </submittedName>
</protein>
<evidence type="ECO:0000313" key="3">
    <source>
        <dbReference type="Proteomes" id="UP001448858"/>
    </source>
</evidence>
<accession>A0ABZ3A1A3</accession>
<dbReference type="Pfam" id="PF19545">
    <property type="entry name" value="DUF6069"/>
    <property type="match status" value="1"/>
</dbReference>
<reference evidence="2 3" key="1">
    <citation type="submission" date="2024-04" db="EMBL/GenBank/DDBJ databases">
        <title>Arthrobacter sp. from Plains bison fecal sample.</title>
        <authorList>
            <person name="Ruzzini A."/>
        </authorList>
    </citation>
    <scope>NUCLEOTIDE SEQUENCE [LARGE SCALE GENOMIC DNA]</scope>
    <source>
        <strain evidence="2 3">EINP1</strain>
    </source>
</reference>
<feature type="transmembrane region" description="Helical" evidence="1">
    <location>
        <begin position="88"/>
        <end position="106"/>
    </location>
</feature>
<sequence>MTQPASPARQKTAVRAPLLAACILAAAIINVALLLIFKAAGADFVNTVGVQVGVANVLVMTVVPLLVGFAVVAFASRRNPAFLRIGRWVGIGLALLTIVMTATVGFDSLGFIGLALMHIVVAAAIAVGLRPAKR</sequence>
<feature type="transmembrane region" description="Helical" evidence="1">
    <location>
        <begin position="57"/>
        <end position="76"/>
    </location>
</feature>
<feature type="transmembrane region" description="Helical" evidence="1">
    <location>
        <begin position="112"/>
        <end position="129"/>
    </location>
</feature>
<dbReference type="RefSeq" id="WP_342024912.1">
    <property type="nucleotide sequence ID" value="NZ_CP151657.1"/>
</dbReference>
<evidence type="ECO:0000256" key="1">
    <source>
        <dbReference type="SAM" id="Phobius"/>
    </source>
</evidence>
<dbReference type="Proteomes" id="UP001448858">
    <property type="component" value="Chromosome"/>
</dbReference>
<organism evidence="2 3">
    <name type="scientific">Arthrobacter citreus</name>
    <dbReference type="NCBI Taxonomy" id="1670"/>
    <lineage>
        <taxon>Bacteria</taxon>
        <taxon>Bacillati</taxon>
        <taxon>Actinomycetota</taxon>
        <taxon>Actinomycetes</taxon>
        <taxon>Micrococcales</taxon>
        <taxon>Micrococcaceae</taxon>
        <taxon>Arthrobacter</taxon>
    </lineage>
</organism>
<proteinExistence type="predicted"/>
<keyword evidence="1" id="KW-0472">Membrane</keyword>
<evidence type="ECO:0000313" key="2">
    <source>
        <dbReference type="EMBL" id="WZP17315.1"/>
    </source>
</evidence>
<feature type="transmembrane region" description="Helical" evidence="1">
    <location>
        <begin position="12"/>
        <end position="37"/>
    </location>
</feature>
<dbReference type="InterPro" id="IPR045713">
    <property type="entry name" value="DUF6069"/>
</dbReference>